<accession>A0A8H3L1K6</accession>
<name>A0A8H3L1K6_9GLOM</name>
<comment type="caution">
    <text evidence="1">The sequence shown here is derived from an EMBL/GenBank/DDBJ whole genome shotgun (WGS) entry which is preliminary data.</text>
</comment>
<gene>
    <name evidence="1" type="ORF">RCL2_000462000</name>
</gene>
<dbReference type="Proteomes" id="UP000615446">
    <property type="component" value="Unassembled WGS sequence"/>
</dbReference>
<dbReference type="OrthoDB" id="2445956at2759"/>
<dbReference type="EMBL" id="BLAL01000030">
    <property type="protein sequence ID" value="GES77237.1"/>
    <property type="molecule type" value="Genomic_DNA"/>
</dbReference>
<sequence length="164" mass="19458">MASEKELHKFQTIPSTDTEEVKELLKSMRTCIDQEERGKWILEGEKYEEHEEEPDTKILSNKENLAMEKLLKKILEDQLKKTRKKSGRATSSKRTDLQTVTLVNIVLSPLVLKEYYLYALVLPNNEYLVLRHIDKNWFRAISYFTDHASYSKFLNIFFTNFMYP</sequence>
<proteinExistence type="predicted"/>
<evidence type="ECO:0000313" key="1">
    <source>
        <dbReference type="EMBL" id="GES77237.1"/>
    </source>
</evidence>
<organism evidence="1 2">
    <name type="scientific">Rhizophagus clarus</name>
    <dbReference type="NCBI Taxonomy" id="94130"/>
    <lineage>
        <taxon>Eukaryota</taxon>
        <taxon>Fungi</taxon>
        <taxon>Fungi incertae sedis</taxon>
        <taxon>Mucoromycota</taxon>
        <taxon>Glomeromycotina</taxon>
        <taxon>Glomeromycetes</taxon>
        <taxon>Glomerales</taxon>
        <taxon>Glomeraceae</taxon>
        <taxon>Rhizophagus</taxon>
    </lineage>
</organism>
<reference evidence="1" key="1">
    <citation type="submission" date="2019-10" db="EMBL/GenBank/DDBJ databases">
        <title>Conservation and host-specific expression of non-tandemly repeated heterogenous ribosome RNA gene in arbuscular mycorrhizal fungi.</title>
        <authorList>
            <person name="Maeda T."/>
            <person name="Kobayashi Y."/>
            <person name="Nakagawa T."/>
            <person name="Ezawa T."/>
            <person name="Yamaguchi K."/>
            <person name="Bino T."/>
            <person name="Nishimoto Y."/>
            <person name="Shigenobu S."/>
            <person name="Kawaguchi M."/>
        </authorList>
    </citation>
    <scope>NUCLEOTIDE SEQUENCE</scope>
    <source>
        <strain evidence="1">HR1</strain>
    </source>
</reference>
<dbReference type="AlphaFoldDB" id="A0A8H3L1K6"/>
<protein>
    <submittedName>
        <fullName evidence="1">Uncharacterized protein</fullName>
    </submittedName>
</protein>
<evidence type="ECO:0000313" key="2">
    <source>
        <dbReference type="Proteomes" id="UP000615446"/>
    </source>
</evidence>